<evidence type="ECO:0000256" key="5">
    <source>
        <dbReference type="ARBA" id="ARBA00022989"/>
    </source>
</evidence>
<keyword evidence="9" id="KW-1185">Reference proteome</keyword>
<dbReference type="InterPro" id="IPR011701">
    <property type="entry name" value="MFS"/>
</dbReference>
<comment type="caution">
    <text evidence="8">The sequence shown here is derived from an EMBL/GenBank/DDBJ whole genome shotgun (WGS) entry which is preliminary data.</text>
</comment>
<dbReference type="RefSeq" id="WP_344037257.1">
    <property type="nucleotide sequence ID" value="NZ_BAAAKE010000006.1"/>
</dbReference>
<evidence type="ECO:0000256" key="3">
    <source>
        <dbReference type="ARBA" id="ARBA00022475"/>
    </source>
</evidence>
<dbReference type="Proteomes" id="UP001595833">
    <property type="component" value="Unassembled WGS sequence"/>
</dbReference>
<evidence type="ECO:0000313" key="9">
    <source>
        <dbReference type="Proteomes" id="UP001595833"/>
    </source>
</evidence>
<feature type="transmembrane region" description="Helical" evidence="7">
    <location>
        <begin position="290"/>
        <end position="310"/>
    </location>
</feature>
<feature type="transmembrane region" description="Helical" evidence="7">
    <location>
        <begin position="51"/>
        <end position="72"/>
    </location>
</feature>
<dbReference type="Gene3D" id="1.20.1250.20">
    <property type="entry name" value="MFS general substrate transporter like domains"/>
    <property type="match status" value="1"/>
</dbReference>
<dbReference type="EMBL" id="JBHSJB010000027">
    <property type="protein sequence ID" value="MFC5057205.1"/>
    <property type="molecule type" value="Genomic_DNA"/>
</dbReference>
<dbReference type="SUPFAM" id="SSF103473">
    <property type="entry name" value="MFS general substrate transporter"/>
    <property type="match status" value="1"/>
</dbReference>
<proteinExistence type="predicted"/>
<dbReference type="CDD" id="cd06173">
    <property type="entry name" value="MFS_MefA_like"/>
    <property type="match status" value="1"/>
</dbReference>
<dbReference type="PANTHER" id="PTHR43266">
    <property type="entry name" value="MACROLIDE-EFFLUX PROTEIN"/>
    <property type="match status" value="1"/>
</dbReference>
<sequence length="449" mass="45826">MTKPTGTRPVGGAAGLRRFSLVWGGQLVSVIGSALTAFVLGVWVYTGTGSVTQFVLIQFCAVVPGILLAPYAGVVADRYDRRRVMLLADTGGGVVTALLLVATSTGGLSVWQVYVATALTATLNTFHVIAYTALVPALVPKEHLGRVNGLMQITQGVQIAAPLVAGALLALVGLRGVLLVDVVSMAVAVGALLVARLPEEAVRPAGATGGEREGVGAGLAWLRGAPGLFALCAVFGVWNFLFAIAGGLVQPLILSFSSPSTLGVLMAAGGSGLFVGGLVMGVWGGPKRRVLGVYLGLALGGVFLVLHSLAPSPWLIGLAAPAFLFTLPLMNTCCVTLLQTKVDPAVLGRVLAVVRVLSTAAMPVAFLLIGPLTDGVAEPLMAADGALASSVGALIGTGEGRGIALIFLVVGALMLVLAAWAWTRPRLRAVDDLPDAVADEVPTPERTTP</sequence>
<keyword evidence="6 7" id="KW-0472">Membrane</keyword>
<feature type="transmembrane region" description="Helical" evidence="7">
    <location>
        <begin position="316"/>
        <end position="338"/>
    </location>
</feature>
<organism evidence="8 9">
    <name type="scientific">Saccharothrix xinjiangensis</name>
    <dbReference type="NCBI Taxonomy" id="204798"/>
    <lineage>
        <taxon>Bacteria</taxon>
        <taxon>Bacillati</taxon>
        <taxon>Actinomycetota</taxon>
        <taxon>Actinomycetes</taxon>
        <taxon>Pseudonocardiales</taxon>
        <taxon>Pseudonocardiaceae</taxon>
        <taxon>Saccharothrix</taxon>
    </lineage>
</organism>
<feature type="transmembrane region" description="Helical" evidence="7">
    <location>
        <begin position="21"/>
        <end position="45"/>
    </location>
</feature>
<protein>
    <submittedName>
        <fullName evidence="8">MFS transporter</fullName>
    </submittedName>
</protein>
<dbReference type="PANTHER" id="PTHR43266:SF2">
    <property type="entry name" value="MAJOR FACILITATOR SUPERFAMILY (MFS) PROFILE DOMAIN-CONTAINING PROTEIN"/>
    <property type="match status" value="1"/>
</dbReference>
<feature type="transmembrane region" description="Helical" evidence="7">
    <location>
        <begin position="261"/>
        <end position="283"/>
    </location>
</feature>
<evidence type="ECO:0000256" key="4">
    <source>
        <dbReference type="ARBA" id="ARBA00022692"/>
    </source>
</evidence>
<keyword evidence="4 7" id="KW-0812">Transmembrane</keyword>
<dbReference type="Pfam" id="PF07690">
    <property type="entry name" value="MFS_1"/>
    <property type="match status" value="1"/>
</dbReference>
<keyword evidence="3" id="KW-1003">Cell membrane</keyword>
<name>A0ABV9Y6L0_9PSEU</name>
<evidence type="ECO:0000313" key="8">
    <source>
        <dbReference type="EMBL" id="MFC5057205.1"/>
    </source>
</evidence>
<keyword evidence="2" id="KW-0813">Transport</keyword>
<evidence type="ECO:0000256" key="1">
    <source>
        <dbReference type="ARBA" id="ARBA00004651"/>
    </source>
</evidence>
<reference evidence="9" key="1">
    <citation type="journal article" date="2019" name="Int. J. Syst. Evol. Microbiol.">
        <title>The Global Catalogue of Microorganisms (GCM) 10K type strain sequencing project: providing services to taxonomists for standard genome sequencing and annotation.</title>
        <authorList>
            <consortium name="The Broad Institute Genomics Platform"/>
            <consortium name="The Broad Institute Genome Sequencing Center for Infectious Disease"/>
            <person name="Wu L."/>
            <person name="Ma J."/>
        </authorList>
    </citation>
    <scope>NUCLEOTIDE SEQUENCE [LARGE SCALE GENOMIC DNA]</scope>
    <source>
        <strain evidence="9">KCTC 12848</strain>
    </source>
</reference>
<feature type="transmembrane region" description="Helical" evidence="7">
    <location>
        <begin position="150"/>
        <end position="171"/>
    </location>
</feature>
<accession>A0ABV9Y6L0</accession>
<feature type="transmembrane region" description="Helical" evidence="7">
    <location>
        <begin position="350"/>
        <end position="372"/>
    </location>
</feature>
<feature type="transmembrane region" description="Helical" evidence="7">
    <location>
        <begin position="228"/>
        <end position="249"/>
    </location>
</feature>
<feature type="transmembrane region" description="Helical" evidence="7">
    <location>
        <begin position="402"/>
        <end position="422"/>
    </location>
</feature>
<gene>
    <name evidence="8" type="ORF">ACFPFM_26090</name>
</gene>
<evidence type="ECO:0000256" key="6">
    <source>
        <dbReference type="ARBA" id="ARBA00023136"/>
    </source>
</evidence>
<evidence type="ECO:0000256" key="2">
    <source>
        <dbReference type="ARBA" id="ARBA00022448"/>
    </source>
</evidence>
<comment type="subcellular location">
    <subcellularLocation>
        <location evidence="1">Cell membrane</location>
        <topology evidence="1">Multi-pass membrane protein</topology>
    </subcellularLocation>
</comment>
<dbReference type="InterPro" id="IPR036259">
    <property type="entry name" value="MFS_trans_sf"/>
</dbReference>
<keyword evidence="5 7" id="KW-1133">Transmembrane helix</keyword>
<evidence type="ECO:0000256" key="7">
    <source>
        <dbReference type="SAM" id="Phobius"/>
    </source>
</evidence>